<feature type="domain" description="PAC" evidence="8">
    <location>
        <begin position="94"/>
        <end position="147"/>
    </location>
</feature>
<evidence type="ECO:0000256" key="6">
    <source>
        <dbReference type="SAM" id="MobiDB-lite"/>
    </source>
</evidence>
<evidence type="ECO:0000256" key="3">
    <source>
        <dbReference type="ARBA" id="ARBA00022553"/>
    </source>
</evidence>
<dbReference type="Proteomes" id="UP000464468">
    <property type="component" value="Chromosome"/>
</dbReference>
<dbReference type="InterPro" id="IPR003661">
    <property type="entry name" value="HisK_dim/P_dom"/>
</dbReference>
<dbReference type="InterPro" id="IPR029016">
    <property type="entry name" value="GAF-like_dom_sf"/>
</dbReference>
<keyword evidence="5" id="KW-0418">Kinase</keyword>
<dbReference type="Gene3D" id="3.30.565.10">
    <property type="entry name" value="Histidine kinase-like ATPase, C-terminal domain"/>
    <property type="match status" value="1"/>
</dbReference>
<keyword evidence="4" id="KW-0808">Transferase</keyword>
<comment type="catalytic activity">
    <reaction evidence="1">
        <text>ATP + protein L-histidine = ADP + protein N-phospho-L-histidine.</text>
        <dbReference type="EC" id="2.7.13.3"/>
    </reaction>
</comment>
<dbReference type="RefSeq" id="WP_160592949.1">
    <property type="nucleotide sequence ID" value="NZ_CP047895.1"/>
</dbReference>
<evidence type="ECO:0000256" key="2">
    <source>
        <dbReference type="ARBA" id="ARBA00012438"/>
    </source>
</evidence>
<evidence type="ECO:0000256" key="4">
    <source>
        <dbReference type="ARBA" id="ARBA00022679"/>
    </source>
</evidence>
<dbReference type="SUPFAM" id="SSF55874">
    <property type="entry name" value="ATPase domain of HSP90 chaperone/DNA topoisomerase II/histidine kinase"/>
    <property type="match status" value="1"/>
</dbReference>
<dbReference type="InterPro" id="IPR003594">
    <property type="entry name" value="HATPase_dom"/>
</dbReference>
<evidence type="ECO:0000313" key="9">
    <source>
        <dbReference type="EMBL" id="QHL91019.1"/>
    </source>
</evidence>
<dbReference type="InterPro" id="IPR013655">
    <property type="entry name" value="PAS_fold_3"/>
</dbReference>
<organism evidence="9 10">
    <name type="scientific">Sphingomonas changnyeongensis</name>
    <dbReference type="NCBI Taxonomy" id="2698679"/>
    <lineage>
        <taxon>Bacteria</taxon>
        <taxon>Pseudomonadati</taxon>
        <taxon>Pseudomonadota</taxon>
        <taxon>Alphaproteobacteria</taxon>
        <taxon>Sphingomonadales</taxon>
        <taxon>Sphingomonadaceae</taxon>
        <taxon>Sphingomonas</taxon>
    </lineage>
</organism>
<dbReference type="SMART" id="SM00086">
    <property type="entry name" value="PAC"/>
    <property type="match status" value="2"/>
</dbReference>
<evidence type="ECO:0000313" key="10">
    <source>
        <dbReference type="Proteomes" id="UP000464468"/>
    </source>
</evidence>
<evidence type="ECO:0000256" key="5">
    <source>
        <dbReference type="ARBA" id="ARBA00022777"/>
    </source>
</evidence>
<dbReference type="SUPFAM" id="SSF55781">
    <property type="entry name" value="GAF domain-like"/>
    <property type="match status" value="1"/>
</dbReference>
<dbReference type="KEGG" id="schy:GVO57_09550"/>
<dbReference type="CDD" id="cd00082">
    <property type="entry name" value="HisKA"/>
    <property type="match status" value="1"/>
</dbReference>
<dbReference type="SUPFAM" id="SSF55785">
    <property type="entry name" value="PYP-like sensor domain (PAS domain)"/>
    <property type="match status" value="2"/>
</dbReference>
<accession>A0A7Z2S9Q7</accession>
<evidence type="ECO:0000259" key="8">
    <source>
        <dbReference type="PROSITE" id="PS50113"/>
    </source>
</evidence>
<dbReference type="PANTHER" id="PTHR43304:SF1">
    <property type="entry name" value="PAC DOMAIN-CONTAINING PROTEIN"/>
    <property type="match status" value="1"/>
</dbReference>
<dbReference type="PRINTS" id="PR00344">
    <property type="entry name" value="BCTRLSENSOR"/>
</dbReference>
<dbReference type="InterPro" id="IPR004358">
    <property type="entry name" value="Sig_transdc_His_kin-like_C"/>
</dbReference>
<dbReference type="PROSITE" id="PS50109">
    <property type="entry name" value="HIS_KIN"/>
    <property type="match status" value="1"/>
</dbReference>
<protein>
    <recommendedName>
        <fullName evidence="2">histidine kinase</fullName>
        <ecNumber evidence="2">2.7.13.3</ecNumber>
    </recommendedName>
</protein>
<dbReference type="SMART" id="SM00387">
    <property type="entry name" value="HATPase_c"/>
    <property type="match status" value="1"/>
</dbReference>
<sequence length="729" mass="77875">MQGSDENDGPRDPAAAHAAAGALALRALDAAEEAVWDWDVTGDRISPSGGWPGCYALPRDGIGVLDWRAHVHQQDHAELRDWAIRLVKGIDRCSGAEIRLRTPDGGWRWVLLRGRVTARDAAGRALRALGTAGRIDARKEDERRRAALLALHEQLFARKPEPGETLAAAGAVLGHFLDARTVGLIETDADQAVALVRTAWTTGGPPPPAERRRVATLGRMLADALSGDEAIALPDLAAGDLRRTSPFLAGLADLGIAAALFLPMPGRPARALLFALDTSPRGWSAAEIATGRAIADRLGEALAEARALTALRTSEQRMAQAMTAAGFGVWQWDLLTHAFDVSDGFGLLFGRPPNAVRTAETFFMAVHPDDRDRVRRECEQLWSRDGPALLDVEYRAATTRDGPRWLRAKGSVVERDRSGAPISIGGLLFDITDRKLADSDRDTAQQVALRASRLSAMGALASTLAHELNQPLASTANYLAAARLRLRGAAGSGPQDPGPATDAGADALALVMHATDTLRRASEIIRRMRRFTLSGEVSRSLGQLPDIVAAAWEQTRMRETAAGVALGLDIAADATGIDCDVLQIEQVIGNILRNACDAMAGCADRRILIRARREGGDLLIVIADTGPGLAPEAEARLFEPFRTTKDDGTGLGLAICRTVIEAHGGTIVARRAETGGAAFHIRLPNLPLPSLPLPSLPTHRPIRANRIEAQPKRGARAKSAGPNGRSENR</sequence>
<dbReference type="InterPro" id="IPR035965">
    <property type="entry name" value="PAS-like_dom_sf"/>
</dbReference>
<dbReference type="EMBL" id="CP047895">
    <property type="protein sequence ID" value="QHL91019.1"/>
    <property type="molecule type" value="Genomic_DNA"/>
</dbReference>
<dbReference type="CDD" id="cd00130">
    <property type="entry name" value="PAS"/>
    <property type="match status" value="2"/>
</dbReference>
<dbReference type="InterPro" id="IPR000700">
    <property type="entry name" value="PAS-assoc_C"/>
</dbReference>
<proteinExistence type="predicted"/>
<gene>
    <name evidence="9" type="ORF">GVO57_09550</name>
</gene>
<evidence type="ECO:0000256" key="1">
    <source>
        <dbReference type="ARBA" id="ARBA00000085"/>
    </source>
</evidence>
<keyword evidence="10" id="KW-1185">Reference proteome</keyword>
<reference evidence="9 10" key="1">
    <citation type="submission" date="2020-01" db="EMBL/GenBank/DDBJ databases">
        <title>Sphingomonas sp. C33 whole genome sequece.</title>
        <authorList>
            <person name="Park C."/>
        </authorList>
    </citation>
    <scope>NUCLEOTIDE SEQUENCE [LARGE SCALE GENOMIC DNA]</scope>
    <source>
        <strain evidence="9 10">C33</strain>
    </source>
</reference>
<dbReference type="Gene3D" id="3.30.450.20">
    <property type="entry name" value="PAS domain"/>
    <property type="match status" value="2"/>
</dbReference>
<dbReference type="GO" id="GO:0000155">
    <property type="term" value="F:phosphorelay sensor kinase activity"/>
    <property type="evidence" value="ECO:0007669"/>
    <property type="project" value="InterPro"/>
</dbReference>
<feature type="domain" description="Histidine kinase" evidence="7">
    <location>
        <begin position="463"/>
        <end position="687"/>
    </location>
</feature>
<name>A0A7Z2S9Q7_9SPHN</name>
<dbReference type="InterPro" id="IPR001610">
    <property type="entry name" value="PAC"/>
</dbReference>
<dbReference type="PROSITE" id="PS50113">
    <property type="entry name" value="PAC"/>
    <property type="match status" value="1"/>
</dbReference>
<dbReference type="Pfam" id="PF08447">
    <property type="entry name" value="PAS_3"/>
    <property type="match status" value="2"/>
</dbReference>
<dbReference type="Gene3D" id="3.30.450.40">
    <property type="match status" value="1"/>
</dbReference>
<dbReference type="AlphaFoldDB" id="A0A7Z2S9Q7"/>
<keyword evidence="3" id="KW-0597">Phosphoprotein</keyword>
<dbReference type="PANTHER" id="PTHR43304">
    <property type="entry name" value="PHYTOCHROME-LIKE PROTEIN CPH1"/>
    <property type="match status" value="1"/>
</dbReference>
<dbReference type="InterPro" id="IPR000014">
    <property type="entry name" value="PAS"/>
</dbReference>
<dbReference type="Gene3D" id="1.10.287.130">
    <property type="match status" value="1"/>
</dbReference>
<evidence type="ECO:0000259" key="7">
    <source>
        <dbReference type="PROSITE" id="PS50109"/>
    </source>
</evidence>
<dbReference type="Gene3D" id="2.10.70.100">
    <property type="match status" value="1"/>
</dbReference>
<dbReference type="InterPro" id="IPR036890">
    <property type="entry name" value="HATPase_C_sf"/>
</dbReference>
<dbReference type="Pfam" id="PF02518">
    <property type="entry name" value="HATPase_c"/>
    <property type="match status" value="1"/>
</dbReference>
<dbReference type="InterPro" id="IPR052162">
    <property type="entry name" value="Sensor_kinase/Photoreceptor"/>
</dbReference>
<dbReference type="EC" id="2.7.13.3" evidence="2"/>
<feature type="region of interest" description="Disordered" evidence="6">
    <location>
        <begin position="705"/>
        <end position="729"/>
    </location>
</feature>
<dbReference type="InterPro" id="IPR005467">
    <property type="entry name" value="His_kinase_dom"/>
</dbReference>